<keyword evidence="5" id="KW-1185">Reference proteome</keyword>
<dbReference type="GO" id="GO:0003723">
    <property type="term" value="F:RNA binding"/>
    <property type="evidence" value="ECO:0007669"/>
    <property type="project" value="UniProtKB-KW"/>
</dbReference>
<feature type="signal peptide" evidence="2">
    <location>
        <begin position="1"/>
        <end position="28"/>
    </location>
</feature>
<keyword evidence="1" id="KW-0507">mRNA processing</keyword>
<dbReference type="InterPro" id="IPR036866">
    <property type="entry name" value="RibonucZ/Hydroxyglut_hydro"/>
</dbReference>
<name>A0AAV4HNN0_9GAST</name>
<accession>A0AAV4HNN0</accession>
<comment type="caution">
    <text evidence="4">The sequence shown here is derived from an EMBL/GenBank/DDBJ whole genome shotgun (WGS) entry which is preliminary data.</text>
</comment>
<gene>
    <name evidence="4" type="ORF">ElyMa_004530400</name>
</gene>
<keyword evidence="1" id="KW-0539">Nucleus</keyword>
<reference evidence="4 5" key="1">
    <citation type="journal article" date="2021" name="Elife">
        <title>Chloroplast acquisition without the gene transfer in kleptoplastic sea slugs, Plakobranchus ocellatus.</title>
        <authorList>
            <person name="Maeda T."/>
            <person name="Takahashi S."/>
            <person name="Yoshida T."/>
            <person name="Shimamura S."/>
            <person name="Takaki Y."/>
            <person name="Nagai Y."/>
            <person name="Toyoda A."/>
            <person name="Suzuki Y."/>
            <person name="Arimoto A."/>
            <person name="Ishii H."/>
            <person name="Satoh N."/>
            <person name="Nishiyama T."/>
            <person name="Hasebe M."/>
            <person name="Maruyama T."/>
            <person name="Minagawa J."/>
            <person name="Obokata J."/>
            <person name="Shigenobu S."/>
        </authorList>
    </citation>
    <scope>NUCLEOTIDE SEQUENCE [LARGE SCALE GENOMIC DNA]</scope>
</reference>
<dbReference type="Gene3D" id="3.40.50.10890">
    <property type="match status" value="1"/>
</dbReference>
<evidence type="ECO:0000313" key="4">
    <source>
        <dbReference type="EMBL" id="GFR99506.1"/>
    </source>
</evidence>
<keyword evidence="1" id="KW-0694">RNA-binding</keyword>
<dbReference type="InterPro" id="IPR027075">
    <property type="entry name" value="CPSF2"/>
</dbReference>
<sequence length="93" mass="10459">MDRFSAVARDGRSLIKQSLFFFLQVVLASTPDLQCGYSRDLFVAWCGNAKNSIVLTNRTSPGTLARWLIDNPQDHVVRLEVSVGIIKLFLVDF</sequence>
<feature type="chain" id="PRO_5043640909" description="Cleavage and polyadenylation specificity factor subunit 2" evidence="2">
    <location>
        <begin position="29"/>
        <end position="93"/>
    </location>
</feature>
<dbReference type="GO" id="GO:0005847">
    <property type="term" value="C:mRNA cleavage and polyadenylation specificity factor complex"/>
    <property type="evidence" value="ECO:0007669"/>
    <property type="project" value="InterPro"/>
</dbReference>
<dbReference type="Pfam" id="PF10996">
    <property type="entry name" value="Beta-Casp"/>
    <property type="match status" value="1"/>
</dbReference>
<comment type="subcellular location">
    <subcellularLocation>
        <location evidence="1">Nucleus</location>
    </subcellularLocation>
</comment>
<dbReference type="PANTHER" id="PTHR45922:SF1">
    <property type="entry name" value="CLEAVAGE AND POLYADENYLATION SPECIFICITY FACTOR SUBUNIT 2"/>
    <property type="match status" value="1"/>
</dbReference>
<dbReference type="AlphaFoldDB" id="A0AAV4HNN0"/>
<dbReference type="Proteomes" id="UP000762676">
    <property type="component" value="Unassembled WGS sequence"/>
</dbReference>
<comment type="similarity">
    <text evidence="1">Belongs to the metallo-beta-lactamase superfamily. RNA-metabolizing metallo-beta-lactamase-like family. CPSF2/YSH1 subfamily.</text>
</comment>
<dbReference type="EMBL" id="BMAT01009143">
    <property type="protein sequence ID" value="GFR99506.1"/>
    <property type="molecule type" value="Genomic_DNA"/>
</dbReference>
<dbReference type="PANTHER" id="PTHR45922">
    <property type="entry name" value="CLEAVAGE AND POLYADENYLATION SPECIFICITY FACTOR SUBUNIT 2"/>
    <property type="match status" value="1"/>
</dbReference>
<evidence type="ECO:0000256" key="2">
    <source>
        <dbReference type="SAM" id="SignalP"/>
    </source>
</evidence>
<dbReference type="SUPFAM" id="SSF56281">
    <property type="entry name" value="Metallo-hydrolase/oxidoreductase"/>
    <property type="match status" value="1"/>
</dbReference>
<feature type="domain" description="Beta-Casp" evidence="3">
    <location>
        <begin position="24"/>
        <end position="67"/>
    </location>
</feature>
<evidence type="ECO:0000259" key="3">
    <source>
        <dbReference type="Pfam" id="PF10996"/>
    </source>
</evidence>
<proteinExistence type="inferred from homology"/>
<evidence type="ECO:0000256" key="1">
    <source>
        <dbReference type="RuleBase" id="RU365006"/>
    </source>
</evidence>
<dbReference type="InterPro" id="IPR022712">
    <property type="entry name" value="Beta_Casp"/>
</dbReference>
<organism evidence="4 5">
    <name type="scientific">Elysia marginata</name>
    <dbReference type="NCBI Taxonomy" id="1093978"/>
    <lineage>
        <taxon>Eukaryota</taxon>
        <taxon>Metazoa</taxon>
        <taxon>Spiralia</taxon>
        <taxon>Lophotrochozoa</taxon>
        <taxon>Mollusca</taxon>
        <taxon>Gastropoda</taxon>
        <taxon>Heterobranchia</taxon>
        <taxon>Euthyneura</taxon>
        <taxon>Panpulmonata</taxon>
        <taxon>Sacoglossa</taxon>
        <taxon>Placobranchoidea</taxon>
        <taxon>Plakobranchidae</taxon>
        <taxon>Elysia</taxon>
    </lineage>
</organism>
<evidence type="ECO:0000313" key="5">
    <source>
        <dbReference type="Proteomes" id="UP000762676"/>
    </source>
</evidence>
<dbReference type="GO" id="GO:0006398">
    <property type="term" value="P:mRNA 3'-end processing by stem-loop binding and cleavage"/>
    <property type="evidence" value="ECO:0007669"/>
    <property type="project" value="InterPro"/>
</dbReference>
<protein>
    <recommendedName>
        <fullName evidence="1">Cleavage and polyadenylation specificity factor subunit 2</fullName>
    </recommendedName>
    <alternativeName>
        <fullName evidence="1">Cleavage and polyadenylation specificity factor 100 kDa subunit</fullName>
    </alternativeName>
</protein>
<keyword evidence="2" id="KW-0732">Signal</keyword>